<dbReference type="Proteomes" id="UP001055879">
    <property type="component" value="Linkage Group LG02"/>
</dbReference>
<organism evidence="1 2">
    <name type="scientific">Arctium lappa</name>
    <name type="common">Greater burdock</name>
    <name type="synonym">Lappa major</name>
    <dbReference type="NCBI Taxonomy" id="4217"/>
    <lineage>
        <taxon>Eukaryota</taxon>
        <taxon>Viridiplantae</taxon>
        <taxon>Streptophyta</taxon>
        <taxon>Embryophyta</taxon>
        <taxon>Tracheophyta</taxon>
        <taxon>Spermatophyta</taxon>
        <taxon>Magnoliopsida</taxon>
        <taxon>eudicotyledons</taxon>
        <taxon>Gunneridae</taxon>
        <taxon>Pentapetalae</taxon>
        <taxon>asterids</taxon>
        <taxon>campanulids</taxon>
        <taxon>Asterales</taxon>
        <taxon>Asteraceae</taxon>
        <taxon>Carduoideae</taxon>
        <taxon>Cardueae</taxon>
        <taxon>Arctiinae</taxon>
        <taxon>Arctium</taxon>
    </lineage>
</organism>
<proteinExistence type="predicted"/>
<gene>
    <name evidence="1" type="ORF">L6452_06327</name>
</gene>
<comment type="caution">
    <text evidence="1">The sequence shown here is derived from an EMBL/GenBank/DDBJ whole genome shotgun (WGS) entry which is preliminary data.</text>
</comment>
<reference evidence="1 2" key="2">
    <citation type="journal article" date="2022" name="Mol. Ecol. Resour.">
        <title>The genomes of chicory, endive, great burdock and yacon provide insights into Asteraceae paleo-polyploidization history and plant inulin production.</title>
        <authorList>
            <person name="Fan W."/>
            <person name="Wang S."/>
            <person name="Wang H."/>
            <person name="Wang A."/>
            <person name="Jiang F."/>
            <person name="Liu H."/>
            <person name="Zhao H."/>
            <person name="Xu D."/>
            <person name="Zhang Y."/>
        </authorList>
    </citation>
    <scope>NUCLEOTIDE SEQUENCE [LARGE SCALE GENOMIC DNA]</scope>
    <source>
        <strain evidence="2">cv. Niubang</strain>
    </source>
</reference>
<reference evidence="2" key="1">
    <citation type="journal article" date="2022" name="Mol. Ecol. Resour.">
        <title>The genomes of chicory, endive, great burdock and yacon provide insights into Asteraceae palaeo-polyploidization history and plant inulin production.</title>
        <authorList>
            <person name="Fan W."/>
            <person name="Wang S."/>
            <person name="Wang H."/>
            <person name="Wang A."/>
            <person name="Jiang F."/>
            <person name="Liu H."/>
            <person name="Zhao H."/>
            <person name="Xu D."/>
            <person name="Zhang Y."/>
        </authorList>
    </citation>
    <scope>NUCLEOTIDE SEQUENCE [LARGE SCALE GENOMIC DNA]</scope>
    <source>
        <strain evidence="2">cv. Niubang</strain>
    </source>
</reference>
<keyword evidence="2" id="KW-1185">Reference proteome</keyword>
<protein>
    <submittedName>
        <fullName evidence="1">Uncharacterized protein</fullName>
    </submittedName>
</protein>
<sequence length="123" mass="13592">MSIIAAGQEKSFCLAVMVDVPYSQVEAKVAAGRLRLFLTAAHVHSSRRRPLVAVFPVSAMRLGHGLFIYFLLSSVEPPQKVVERSCLRDWTPAGGFFLATSQVSAKIESVARATTHRRYQLEC</sequence>
<dbReference type="EMBL" id="CM042048">
    <property type="protein sequence ID" value="KAI3758755.1"/>
    <property type="molecule type" value="Genomic_DNA"/>
</dbReference>
<accession>A0ACB9EJ33</accession>
<evidence type="ECO:0000313" key="1">
    <source>
        <dbReference type="EMBL" id="KAI3758755.1"/>
    </source>
</evidence>
<name>A0ACB9EJ33_ARCLA</name>
<evidence type="ECO:0000313" key="2">
    <source>
        <dbReference type="Proteomes" id="UP001055879"/>
    </source>
</evidence>